<evidence type="ECO:0000256" key="1">
    <source>
        <dbReference type="ARBA" id="ARBA00010050"/>
    </source>
</evidence>
<dbReference type="InterPro" id="IPR011990">
    <property type="entry name" value="TPR-like_helical_dom_sf"/>
</dbReference>
<dbReference type="PANTHER" id="PTHR13768">
    <property type="entry name" value="SOLUBLE NSF ATTACHMENT PROTEIN SNAP"/>
    <property type="match status" value="1"/>
</dbReference>
<evidence type="ECO:0000256" key="2">
    <source>
        <dbReference type="ARBA" id="ARBA00022448"/>
    </source>
</evidence>
<evidence type="ECO:0000313" key="5">
    <source>
        <dbReference type="Proteomes" id="UP000272942"/>
    </source>
</evidence>
<dbReference type="InterPro" id="IPR000744">
    <property type="entry name" value="NSF_attach"/>
</dbReference>
<dbReference type="EMBL" id="UZAN01001350">
    <property type="protein sequence ID" value="VDP22425.1"/>
    <property type="molecule type" value="Genomic_DNA"/>
</dbReference>
<gene>
    <name evidence="4" type="ORF">ECPE_LOCUS420</name>
</gene>
<evidence type="ECO:0000256" key="3">
    <source>
        <dbReference type="ARBA" id="ARBA00022927"/>
    </source>
</evidence>
<dbReference type="SUPFAM" id="SSF48452">
    <property type="entry name" value="TPR-like"/>
    <property type="match status" value="1"/>
</dbReference>
<reference evidence="6" key="1">
    <citation type="submission" date="2016-06" db="UniProtKB">
        <authorList>
            <consortium name="WormBaseParasite"/>
        </authorList>
    </citation>
    <scope>IDENTIFICATION</scope>
</reference>
<dbReference type="GO" id="GO:0019905">
    <property type="term" value="F:syntaxin binding"/>
    <property type="evidence" value="ECO:0007669"/>
    <property type="project" value="TreeGrafter"/>
</dbReference>
<dbReference type="AlphaFoldDB" id="A0A183A0D5"/>
<dbReference type="Pfam" id="PF14938">
    <property type="entry name" value="SNAP"/>
    <property type="match status" value="1"/>
</dbReference>
<proteinExistence type="inferred from homology"/>
<organism evidence="6">
    <name type="scientific">Echinostoma caproni</name>
    <dbReference type="NCBI Taxonomy" id="27848"/>
    <lineage>
        <taxon>Eukaryota</taxon>
        <taxon>Metazoa</taxon>
        <taxon>Spiralia</taxon>
        <taxon>Lophotrochozoa</taxon>
        <taxon>Platyhelminthes</taxon>
        <taxon>Trematoda</taxon>
        <taxon>Digenea</taxon>
        <taxon>Plagiorchiida</taxon>
        <taxon>Echinostomata</taxon>
        <taxon>Echinostomatoidea</taxon>
        <taxon>Echinostomatidae</taxon>
        <taxon>Echinostoma</taxon>
    </lineage>
</organism>
<evidence type="ECO:0000313" key="6">
    <source>
        <dbReference type="WBParaSite" id="ECPE_0000042001-mRNA-1"/>
    </source>
</evidence>
<keyword evidence="2" id="KW-0813">Transport</keyword>
<comment type="similarity">
    <text evidence="1">Belongs to the SNAP family.</text>
</comment>
<evidence type="ECO:0000313" key="4">
    <source>
        <dbReference type="EMBL" id="VDP22425.1"/>
    </source>
</evidence>
<dbReference type="Proteomes" id="UP000272942">
    <property type="component" value="Unassembled WGS sequence"/>
</dbReference>
<sequence length="95" mass="10644">MCSCLSTPDSARYRNADRAQEMINLYVKAANCFKMAHNWQEAAEAFLEAARLSLQEKSKHDAASYYVDASAAYKKIDPRKAIDCLGKAIEMYTGL</sequence>
<keyword evidence="5" id="KW-1185">Reference proteome</keyword>
<dbReference type="WBParaSite" id="ECPE_0000042001-mRNA-1">
    <property type="protein sequence ID" value="ECPE_0000042001-mRNA-1"/>
    <property type="gene ID" value="ECPE_0000042001"/>
</dbReference>
<dbReference type="GO" id="GO:0006886">
    <property type="term" value="P:intracellular protein transport"/>
    <property type="evidence" value="ECO:0007669"/>
    <property type="project" value="InterPro"/>
</dbReference>
<dbReference type="PRINTS" id="PR00448">
    <property type="entry name" value="NSFATTACHMNT"/>
</dbReference>
<reference evidence="4 5" key="2">
    <citation type="submission" date="2018-11" db="EMBL/GenBank/DDBJ databases">
        <authorList>
            <consortium name="Pathogen Informatics"/>
        </authorList>
    </citation>
    <scope>NUCLEOTIDE SEQUENCE [LARGE SCALE GENOMIC DNA]</scope>
    <source>
        <strain evidence="4 5">Egypt</strain>
    </source>
</reference>
<dbReference type="GO" id="GO:0035494">
    <property type="term" value="P:SNARE complex disassembly"/>
    <property type="evidence" value="ECO:0007669"/>
    <property type="project" value="TreeGrafter"/>
</dbReference>
<dbReference type="PANTHER" id="PTHR13768:SF8">
    <property type="entry name" value="ALPHA-SOLUBLE NSF ATTACHMENT PROTEIN"/>
    <property type="match status" value="1"/>
</dbReference>
<accession>A0A183A0D5</accession>
<dbReference type="GO" id="GO:0005774">
    <property type="term" value="C:vacuolar membrane"/>
    <property type="evidence" value="ECO:0007669"/>
    <property type="project" value="TreeGrafter"/>
</dbReference>
<name>A0A183A0D5_9TREM</name>
<dbReference type="Gene3D" id="1.25.40.10">
    <property type="entry name" value="Tetratricopeptide repeat domain"/>
    <property type="match status" value="1"/>
</dbReference>
<keyword evidence="3" id="KW-0653">Protein transport</keyword>
<dbReference type="OrthoDB" id="9984275at2759"/>
<protein>
    <submittedName>
        <fullName evidence="6">TPR_REGION domain-containing protein</fullName>
    </submittedName>
</protein>
<dbReference type="GO" id="GO:0031201">
    <property type="term" value="C:SNARE complex"/>
    <property type="evidence" value="ECO:0007669"/>
    <property type="project" value="TreeGrafter"/>
</dbReference>
<dbReference type="GO" id="GO:0005483">
    <property type="term" value="F:soluble NSF attachment protein activity"/>
    <property type="evidence" value="ECO:0007669"/>
    <property type="project" value="TreeGrafter"/>
</dbReference>